<protein>
    <submittedName>
        <fullName evidence="1">Uncharacterized protein</fullName>
    </submittedName>
</protein>
<dbReference type="EMBL" id="ACJW02000008">
    <property type="protein sequence ID" value="EEP66647.1"/>
    <property type="molecule type" value="Genomic_DNA"/>
</dbReference>
<proteinExistence type="predicted"/>
<dbReference type="Proteomes" id="UP000003009">
    <property type="component" value="Unassembled WGS sequence"/>
</dbReference>
<gene>
    <name evidence="1" type="ORF">GCWU000324_03048</name>
</gene>
<evidence type="ECO:0000313" key="1">
    <source>
        <dbReference type="EMBL" id="EEP66647.1"/>
    </source>
</evidence>
<accession>C4GMW2</accession>
<evidence type="ECO:0000313" key="2">
    <source>
        <dbReference type="Proteomes" id="UP000003009"/>
    </source>
</evidence>
<reference evidence="1" key="1">
    <citation type="submission" date="2009-04" db="EMBL/GenBank/DDBJ databases">
        <authorList>
            <person name="Weinstock G."/>
            <person name="Sodergren E."/>
            <person name="Clifton S."/>
            <person name="Fulton L."/>
            <person name="Fulton B."/>
            <person name="Courtney L."/>
            <person name="Fronick C."/>
            <person name="Harrison M."/>
            <person name="Strong C."/>
            <person name="Farmer C."/>
            <person name="Delahaunty K."/>
            <person name="Markovic C."/>
            <person name="Hall O."/>
            <person name="Minx P."/>
            <person name="Tomlinson C."/>
            <person name="Mitreva M."/>
            <person name="Nelson J."/>
            <person name="Hou S."/>
            <person name="Wollam A."/>
            <person name="Pepin K.H."/>
            <person name="Johnson M."/>
            <person name="Bhonagiri V."/>
            <person name="Nash W.E."/>
            <person name="Warren W."/>
            <person name="Chinwalla A."/>
            <person name="Mardis E.R."/>
            <person name="Wilson R.K."/>
        </authorList>
    </citation>
    <scope>NUCLEOTIDE SEQUENCE [LARGE SCALE GENOMIC DNA]</scope>
    <source>
        <strain evidence="1">ATCC 51147</strain>
    </source>
</reference>
<sequence length="188" mass="19298">MDFVAQRVLVEPDVGGEHAGFVNAVGVGVEIVQAVHLGLKAVFAGGLQHLDAGGGFLVGVGIDDEDVVLGVLLPLFERGFEAGASFFLRGGEGFAAPLVFAVCVGEFLVVFYVDDLGVGMGALESGDEFGGVGGFARALVSAQENEFLHGGGSLGVGVGGQRRVTRFNFVEAYGFQAAFMRFGHGGGL</sequence>
<comment type="caution">
    <text evidence="1">The sequence shown here is derived from an EMBL/GenBank/DDBJ whole genome shotgun (WGS) entry which is preliminary data.</text>
</comment>
<dbReference type="AlphaFoldDB" id="C4GMW2"/>
<organism evidence="1 2">
    <name type="scientific">Kingella oralis ATCC 51147</name>
    <dbReference type="NCBI Taxonomy" id="629741"/>
    <lineage>
        <taxon>Bacteria</taxon>
        <taxon>Pseudomonadati</taxon>
        <taxon>Pseudomonadota</taxon>
        <taxon>Betaproteobacteria</taxon>
        <taxon>Neisseriales</taxon>
        <taxon>Neisseriaceae</taxon>
        <taxon>Kingella</taxon>
    </lineage>
</organism>
<dbReference type="HOGENOM" id="CLU_1439328_0_0_4"/>
<keyword evidence="2" id="KW-1185">Reference proteome</keyword>
<name>C4GMW2_9NEIS</name>